<evidence type="ECO:0000256" key="6">
    <source>
        <dbReference type="ARBA" id="ARBA00023187"/>
    </source>
</evidence>
<keyword evidence="11" id="KW-1185">Reference proteome</keyword>
<reference evidence="10" key="2">
    <citation type="submission" date="2017-02" db="EMBL/GenBank/DDBJ databases">
        <title>WGS assembly of Sorghum bicolor.</title>
        <authorList>
            <person name="Paterson A."/>
            <person name="Mullet J."/>
            <person name="Bowers J."/>
            <person name="Bruggmann R."/>
            <person name="Dubchak I."/>
            <person name="Grimwood J."/>
            <person name="Gundlach H."/>
            <person name="Haberer G."/>
            <person name="Hellsten U."/>
            <person name="Mitros T."/>
            <person name="Poliakov A."/>
            <person name="Schmutz J."/>
            <person name="Spannagl M."/>
            <person name="Tang H."/>
            <person name="Wang X."/>
            <person name="Wicker T."/>
            <person name="Bharti A."/>
            <person name="Chapman J."/>
            <person name="Feltus F."/>
            <person name="Gowik U."/>
            <person name="Grigoriev I."/>
            <person name="Lyons E."/>
            <person name="Maher C."/>
            <person name="Martis M."/>
            <person name="Narechania A."/>
            <person name="Otillar R."/>
            <person name="Penning B."/>
            <person name="Salamov A."/>
            <person name="Wang Y."/>
            <person name="Zhang L."/>
            <person name="Carpita N."/>
            <person name="Freeling M."/>
            <person name="Gingle A."/>
            <person name="Hash C."/>
            <person name="Keller B."/>
            <person name="Klein P."/>
            <person name="Kresovich S."/>
            <person name="Mccann M."/>
            <person name="Ming R."/>
            <person name="Peterson D."/>
            <person name="Rahman M."/>
            <person name="Ware D."/>
            <person name="Westhoff P."/>
            <person name="Mayer K."/>
            <person name="Messing J."/>
            <person name="Sims D."/>
            <person name="Jenkins J."/>
            <person name="Shu S."/>
            <person name="Rokhsar D."/>
        </authorList>
    </citation>
    <scope>NUCLEOTIDE SEQUENCE</scope>
</reference>
<keyword evidence="6" id="KW-0508">mRNA splicing</keyword>
<evidence type="ECO:0000259" key="9">
    <source>
        <dbReference type="Pfam" id="PF04696"/>
    </source>
</evidence>
<sequence length="269" mass="31084">MAAATEKTAEDIRRELQELQRQHREITERLRDPRGLRRGAPGPGPGPGGARPLRGFVRPPVGAESGDQPPQKRRLLSAVVKVDGAENNNNEEGTKDVDVEGHEPSSGVTEGSDRRGFNNGGFRRDGNLRMQRRVDYNSLPEPAPRELPRNEDPNLVRRNKRMLGQLLVGTLEKFQQEDKKLSNSEAFLRRSETQRKAEQKVREESERLRQQEREQIAEKRKRDMTLRARVAAKAEEKRLELLYIQWTEHHKRLSNFLRLFLFLVQKCPY</sequence>
<feature type="region of interest" description="Disordered" evidence="8">
    <location>
        <begin position="1"/>
        <end position="157"/>
    </location>
</feature>
<name>A0A1Z5S5D9_SORBI</name>
<accession>A0A1Z5S5D9</accession>
<evidence type="ECO:0000313" key="11">
    <source>
        <dbReference type="Proteomes" id="UP000000768"/>
    </source>
</evidence>
<organism evidence="10 11">
    <name type="scientific">Sorghum bicolor</name>
    <name type="common">Sorghum</name>
    <name type="synonym">Sorghum vulgare</name>
    <dbReference type="NCBI Taxonomy" id="4558"/>
    <lineage>
        <taxon>Eukaryota</taxon>
        <taxon>Viridiplantae</taxon>
        <taxon>Streptophyta</taxon>
        <taxon>Embryophyta</taxon>
        <taxon>Tracheophyta</taxon>
        <taxon>Spermatophyta</taxon>
        <taxon>Magnoliopsida</taxon>
        <taxon>Liliopsida</taxon>
        <taxon>Poales</taxon>
        <taxon>Poaceae</taxon>
        <taxon>PACMAD clade</taxon>
        <taxon>Panicoideae</taxon>
        <taxon>Andropogonodae</taxon>
        <taxon>Andropogoneae</taxon>
        <taxon>Sorghinae</taxon>
        <taxon>Sorghum</taxon>
    </lineage>
</organism>
<evidence type="ECO:0000256" key="2">
    <source>
        <dbReference type="ARBA" id="ARBA00010386"/>
    </source>
</evidence>
<dbReference type="EMBL" id="CM000760">
    <property type="protein sequence ID" value="OQU91141.1"/>
    <property type="molecule type" value="Genomic_DNA"/>
</dbReference>
<proteinExistence type="inferred from homology"/>
<keyword evidence="5" id="KW-0804">Transcription</keyword>
<comment type="similarity">
    <text evidence="2">Belongs to the pinin family.</text>
</comment>
<evidence type="ECO:0000256" key="5">
    <source>
        <dbReference type="ARBA" id="ARBA00023163"/>
    </source>
</evidence>
<gene>
    <name evidence="10" type="ORF">SORBI_3001G124000</name>
</gene>
<keyword evidence="7" id="KW-0539">Nucleus</keyword>
<dbReference type="PANTHER" id="PTHR12707">
    <property type="entry name" value="PINN"/>
    <property type="match status" value="1"/>
</dbReference>
<protein>
    <recommendedName>
        <fullName evidence="9">Pinin/SDK/MemA protein domain-containing protein</fullName>
    </recommendedName>
</protein>
<dbReference type="AlphaFoldDB" id="A0A1Z5S5D9"/>
<dbReference type="InterPro" id="IPR006786">
    <property type="entry name" value="Pinin_SDK_MemA"/>
</dbReference>
<feature type="compositionally biased region" description="Basic and acidic residues" evidence="8">
    <location>
        <begin position="92"/>
        <end position="103"/>
    </location>
</feature>
<keyword evidence="4" id="KW-0805">Transcription regulation</keyword>
<feature type="domain" description="Pinin/SDK/MemA protein" evidence="9">
    <location>
        <begin position="157"/>
        <end position="258"/>
    </location>
</feature>
<feature type="compositionally biased region" description="Basic and acidic residues" evidence="8">
    <location>
        <begin position="111"/>
        <end position="135"/>
    </location>
</feature>
<evidence type="ECO:0000256" key="8">
    <source>
        <dbReference type="SAM" id="MobiDB-lite"/>
    </source>
</evidence>
<feature type="compositionally biased region" description="Basic and acidic residues" evidence="8">
    <location>
        <begin position="7"/>
        <end position="35"/>
    </location>
</feature>
<reference evidence="10 11" key="1">
    <citation type="journal article" date="2009" name="Nature">
        <title>The Sorghum bicolor genome and the diversification of grasses.</title>
        <authorList>
            <person name="Paterson A.H."/>
            <person name="Bowers J.E."/>
            <person name="Bruggmann R."/>
            <person name="Dubchak I."/>
            <person name="Grimwood J."/>
            <person name="Gundlach H."/>
            <person name="Haberer G."/>
            <person name="Hellsten U."/>
            <person name="Mitros T."/>
            <person name="Poliakov A."/>
            <person name="Schmutz J."/>
            <person name="Spannagl M."/>
            <person name="Tang H."/>
            <person name="Wang X."/>
            <person name="Wicker T."/>
            <person name="Bharti A.K."/>
            <person name="Chapman J."/>
            <person name="Feltus F.A."/>
            <person name="Gowik U."/>
            <person name="Grigoriev I.V."/>
            <person name="Lyons E."/>
            <person name="Maher C.A."/>
            <person name="Martis M."/>
            <person name="Narechania A."/>
            <person name="Otillar R.P."/>
            <person name="Penning B.W."/>
            <person name="Salamov A.A."/>
            <person name="Wang Y."/>
            <person name="Zhang L."/>
            <person name="Carpita N.C."/>
            <person name="Freeling M."/>
            <person name="Gingle A.R."/>
            <person name="Hash C.T."/>
            <person name="Keller B."/>
            <person name="Klein P."/>
            <person name="Kresovich S."/>
            <person name="McCann M.C."/>
            <person name="Ming R."/>
            <person name="Peterson D.G."/>
            <person name="Mehboob-ur-Rahman"/>
            <person name="Ware D."/>
            <person name="Westhoff P."/>
            <person name="Mayer K.F."/>
            <person name="Messing J."/>
            <person name="Rokhsar D.S."/>
        </authorList>
    </citation>
    <scope>NUCLEOTIDE SEQUENCE [LARGE SCALE GENOMIC DNA]</scope>
    <source>
        <strain evidence="11">cv. BTx623</strain>
    </source>
</reference>
<evidence type="ECO:0000256" key="3">
    <source>
        <dbReference type="ARBA" id="ARBA00022664"/>
    </source>
</evidence>
<dbReference type="ExpressionAtlas" id="A0A1Z5S5D9">
    <property type="expression patterns" value="baseline and differential"/>
</dbReference>
<dbReference type="GO" id="GO:0005634">
    <property type="term" value="C:nucleus"/>
    <property type="evidence" value="ECO:0007669"/>
    <property type="project" value="UniProtKB-SubCell"/>
</dbReference>
<reference evidence="11" key="3">
    <citation type="journal article" date="2018" name="Plant J.">
        <title>The Sorghum bicolor reference genome: improved assembly, gene annotations, a transcriptome atlas, and signatures of genome organization.</title>
        <authorList>
            <person name="McCormick R.F."/>
            <person name="Truong S.K."/>
            <person name="Sreedasyam A."/>
            <person name="Jenkins J."/>
            <person name="Shu S."/>
            <person name="Sims D."/>
            <person name="Kennedy M."/>
            <person name="Amirebrahimi M."/>
            <person name="Weers B.D."/>
            <person name="McKinley B."/>
            <person name="Mattison A."/>
            <person name="Morishige D.T."/>
            <person name="Grimwood J."/>
            <person name="Schmutz J."/>
            <person name="Mullet J.E."/>
        </authorList>
    </citation>
    <scope>NUCLEOTIDE SEQUENCE [LARGE SCALE GENOMIC DNA]</scope>
    <source>
        <strain evidence="11">cv. BTx623</strain>
    </source>
</reference>
<keyword evidence="3" id="KW-0507">mRNA processing</keyword>
<dbReference type="PANTHER" id="PTHR12707:SF0">
    <property type="entry name" value="PININ"/>
    <property type="match status" value="1"/>
</dbReference>
<dbReference type="InterPro" id="IPR039853">
    <property type="entry name" value="Pinin"/>
</dbReference>
<feature type="region of interest" description="Disordered" evidence="8">
    <location>
        <begin position="185"/>
        <end position="206"/>
    </location>
</feature>
<evidence type="ECO:0000256" key="7">
    <source>
        <dbReference type="ARBA" id="ARBA00023242"/>
    </source>
</evidence>
<dbReference type="GO" id="GO:0008380">
    <property type="term" value="P:RNA splicing"/>
    <property type="evidence" value="ECO:0007669"/>
    <property type="project" value="UniProtKB-KW"/>
</dbReference>
<dbReference type="GO" id="GO:0006397">
    <property type="term" value="P:mRNA processing"/>
    <property type="evidence" value="ECO:0007669"/>
    <property type="project" value="UniProtKB-KW"/>
</dbReference>
<evidence type="ECO:0000313" key="10">
    <source>
        <dbReference type="EMBL" id="OQU91142.1"/>
    </source>
</evidence>
<dbReference type="Gramene" id="OQU91141">
    <property type="protein sequence ID" value="OQU91141"/>
    <property type="gene ID" value="SORBI_3001G124000"/>
</dbReference>
<comment type="subcellular location">
    <subcellularLocation>
        <location evidence="1">Nucleus</location>
    </subcellularLocation>
</comment>
<evidence type="ECO:0000256" key="1">
    <source>
        <dbReference type="ARBA" id="ARBA00004123"/>
    </source>
</evidence>
<dbReference type="EMBL" id="CM000760">
    <property type="protein sequence ID" value="OQU91142.1"/>
    <property type="molecule type" value="Genomic_DNA"/>
</dbReference>
<evidence type="ECO:0000256" key="4">
    <source>
        <dbReference type="ARBA" id="ARBA00023015"/>
    </source>
</evidence>
<dbReference type="Pfam" id="PF04696">
    <property type="entry name" value="Pinin_SDK_memA"/>
    <property type="match status" value="1"/>
</dbReference>
<dbReference type="Proteomes" id="UP000000768">
    <property type="component" value="Chromosome 1"/>
</dbReference>
<dbReference type="Gramene" id="OQU91142">
    <property type="protein sequence ID" value="OQU91142"/>
    <property type="gene ID" value="SORBI_3001G124000"/>
</dbReference>
<feature type="compositionally biased region" description="Basic and acidic residues" evidence="8">
    <location>
        <begin position="143"/>
        <end position="155"/>
    </location>
</feature>